<sequence>MKRLTMTVAAAALVPAVAFAESHAADPAMEPKPMEQAQPADTVVPMDANPVGSEMAKTDVEGADPTADVLFHGPVKLSAIAGSPIYTISAETGADWDLTVDYTKVADNWERIGSVEDVVLSADGRIEGVLAEVGGFLGIGDKLVLLPVEDMKTVLVDEASYSVVTRYTSEQLTGMDAYEDTAAY</sequence>
<evidence type="ECO:0000313" key="3">
    <source>
        <dbReference type="EMBL" id="SMX48463.1"/>
    </source>
</evidence>
<dbReference type="Gene3D" id="2.30.30.240">
    <property type="entry name" value="PRC-barrel domain"/>
    <property type="match status" value="1"/>
</dbReference>
<feature type="domain" description="PRC-barrel" evidence="2">
    <location>
        <begin position="110"/>
        <end position="152"/>
    </location>
</feature>
<protein>
    <submittedName>
        <fullName evidence="3">PRC-barrel domain protein</fullName>
    </submittedName>
</protein>
<dbReference type="OrthoDB" id="6158291at2"/>
<evidence type="ECO:0000259" key="2">
    <source>
        <dbReference type="Pfam" id="PF05239"/>
    </source>
</evidence>
<organism evidence="3 4">
    <name type="scientific">Maliponia aquimaris</name>
    <dbReference type="NCBI Taxonomy" id="1673631"/>
    <lineage>
        <taxon>Bacteria</taxon>
        <taxon>Pseudomonadati</taxon>
        <taxon>Pseudomonadota</taxon>
        <taxon>Alphaproteobacteria</taxon>
        <taxon>Rhodobacterales</taxon>
        <taxon>Paracoccaceae</taxon>
        <taxon>Maliponia</taxon>
    </lineage>
</organism>
<dbReference type="RefSeq" id="WP_094022710.1">
    <property type="nucleotide sequence ID" value="NZ_FXYF01000013.1"/>
</dbReference>
<gene>
    <name evidence="3" type="ORF">MAA8898_03946</name>
</gene>
<evidence type="ECO:0000256" key="1">
    <source>
        <dbReference type="SAM" id="SignalP"/>
    </source>
</evidence>
<dbReference type="InterPro" id="IPR011033">
    <property type="entry name" value="PRC_barrel-like_sf"/>
</dbReference>
<accession>A0A238L061</accession>
<dbReference type="EMBL" id="FXYF01000013">
    <property type="protein sequence ID" value="SMX48463.1"/>
    <property type="molecule type" value="Genomic_DNA"/>
</dbReference>
<proteinExistence type="predicted"/>
<dbReference type="SUPFAM" id="SSF50346">
    <property type="entry name" value="PRC-barrel domain"/>
    <property type="match status" value="1"/>
</dbReference>
<feature type="chain" id="PRO_5012986223" evidence="1">
    <location>
        <begin position="21"/>
        <end position="184"/>
    </location>
</feature>
<dbReference type="Proteomes" id="UP000207598">
    <property type="component" value="Unassembled WGS sequence"/>
</dbReference>
<evidence type="ECO:0000313" key="4">
    <source>
        <dbReference type="Proteomes" id="UP000207598"/>
    </source>
</evidence>
<keyword evidence="1" id="KW-0732">Signal</keyword>
<feature type="signal peptide" evidence="1">
    <location>
        <begin position="1"/>
        <end position="20"/>
    </location>
</feature>
<dbReference type="AlphaFoldDB" id="A0A238L061"/>
<name>A0A238L061_9RHOB</name>
<dbReference type="InterPro" id="IPR027275">
    <property type="entry name" value="PRC-brl_dom"/>
</dbReference>
<dbReference type="Pfam" id="PF05239">
    <property type="entry name" value="PRC"/>
    <property type="match status" value="1"/>
</dbReference>
<reference evidence="3 4" key="1">
    <citation type="submission" date="2017-05" db="EMBL/GenBank/DDBJ databases">
        <authorList>
            <person name="Song R."/>
            <person name="Chenine A.L."/>
            <person name="Ruprecht R.M."/>
        </authorList>
    </citation>
    <scope>NUCLEOTIDE SEQUENCE [LARGE SCALE GENOMIC DNA]</scope>
    <source>
        <strain evidence="3 4">CECT 8898</strain>
    </source>
</reference>
<keyword evidence="4" id="KW-1185">Reference proteome</keyword>